<keyword evidence="2" id="KW-1185">Reference proteome</keyword>
<evidence type="ECO:0000313" key="2">
    <source>
        <dbReference type="Proteomes" id="UP001156882"/>
    </source>
</evidence>
<dbReference type="PANTHER" id="PTHR37549:SF1">
    <property type="entry name" value="LIPOPROTEIN LPRI"/>
    <property type="match status" value="1"/>
</dbReference>
<dbReference type="Proteomes" id="UP001156882">
    <property type="component" value="Unassembled WGS sequence"/>
</dbReference>
<dbReference type="EMBL" id="BSPC01000015">
    <property type="protein sequence ID" value="GLS18698.1"/>
    <property type="molecule type" value="Genomic_DNA"/>
</dbReference>
<accession>A0ABQ6CG95</accession>
<organism evidence="1 2">
    <name type="scientific">Labrys miyagiensis</name>
    <dbReference type="NCBI Taxonomy" id="346912"/>
    <lineage>
        <taxon>Bacteria</taxon>
        <taxon>Pseudomonadati</taxon>
        <taxon>Pseudomonadota</taxon>
        <taxon>Alphaproteobacteria</taxon>
        <taxon>Hyphomicrobiales</taxon>
        <taxon>Xanthobacteraceae</taxon>
        <taxon>Labrys</taxon>
    </lineage>
</organism>
<proteinExistence type="predicted"/>
<comment type="caution">
    <text evidence="1">The sequence shown here is derived from an EMBL/GenBank/DDBJ whole genome shotgun (WGS) entry which is preliminary data.</text>
</comment>
<name>A0ABQ6CG95_9HYPH</name>
<reference evidence="2" key="1">
    <citation type="journal article" date="2019" name="Int. J. Syst. Evol. Microbiol.">
        <title>The Global Catalogue of Microorganisms (GCM) 10K type strain sequencing project: providing services to taxonomists for standard genome sequencing and annotation.</title>
        <authorList>
            <consortium name="The Broad Institute Genomics Platform"/>
            <consortium name="The Broad Institute Genome Sequencing Center for Infectious Disease"/>
            <person name="Wu L."/>
            <person name="Ma J."/>
        </authorList>
    </citation>
    <scope>NUCLEOTIDE SEQUENCE [LARGE SCALE GENOMIC DNA]</scope>
    <source>
        <strain evidence="2">NBRC 101365</strain>
    </source>
</reference>
<evidence type="ECO:0008006" key="3">
    <source>
        <dbReference type="Google" id="ProtNLM"/>
    </source>
</evidence>
<gene>
    <name evidence="1" type="ORF">GCM10007874_17150</name>
</gene>
<sequence>MDRTIADLYGKLLSGAPADTASSIKAEQRGWLKGRSSCEVYEQNQEVIDCLRKQMDSRTGFLKDETRNLAFDMIVASIPGDPKRAADKLRALGDDGRAAGWLAYLARFEPASGVTREEGDKAIDRAVASLQSGQEMLTGEDDPHKDAGLIMLLRLLIQNNQDSMVVECPQSFLFKQHPELAYKAFGELYGSSMDSGAPYCSPRDGLFTQPAWKTISDAFSAPQEVLMRDAGSMVHGHFAAIATSELQMSVQPQDFATNGPERLKKVVKRIQSWNNGKVWPRSDRTRLIAAIPAAEKQTAQWLVEKRGLPADMAARTATGIVASYLEDWIGWVEDPEGGG</sequence>
<evidence type="ECO:0000313" key="1">
    <source>
        <dbReference type="EMBL" id="GLS18698.1"/>
    </source>
</evidence>
<dbReference type="InterPro" id="IPR052755">
    <property type="entry name" value="Lysozyme_Inhibitor_LprI"/>
</dbReference>
<protein>
    <recommendedName>
        <fullName evidence="3">Lysozyme inhibitor LprI N-terminal domain-containing protein</fullName>
    </recommendedName>
</protein>
<dbReference type="PANTHER" id="PTHR37549">
    <property type="entry name" value="LIPOPROTEIN LPRI"/>
    <property type="match status" value="1"/>
</dbReference>